<feature type="domain" description="TraK C-terminal" evidence="3">
    <location>
        <begin position="274"/>
        <end position="377"/>
    </location>
</feature>
<dbReference type="RefSeq" id="WP_012606790.1">
    <property type="nucleotide sequence ID" value="NC_011761.1"/>
</dbReference>
<dbReference type="EMBL" id="CP001219">
    <property type="protein sequence ID" value="ACK78017.1"/>
    <property type="molecule type" value="Genomic_DNA"/>
</dbReference>
<proteinExistence type="predicted"/>
<keyword evidence="2" id="KW-0732">Signal</keyword>
<dbReference type="STRING" id="243159.AFE_1080"/>
<dbReference type="KEGG" id="afr:AFE_1080"/>
<keyword evidence="5" id="KW-1185">Reference proteome</keyword>
<evidence type="ECO:0000256" key="1">
    <source>
        <dbReference type="SAM" id="MobiDB-lite"/>
    </source>
</evidence>
<evidence type="ECO:0000313" key="4">
    <source>
        <dbReference type="EMBL" id="ACK78017.1"/>
    </source>
</evidence>
<dbReference type="eggNOG" id="ENOG5031FA2">
    <property type="taxonomic scope" value="Bacteria"/>
</dbReference>
<dbReference type="AlphaFoldDB" id="B7J828"/>
<dbReference type="Pfam" id="PF23536">
    <property type="entry name" value="TraK_C"/>
    <property type="match status" value="1"/>
</dbReference>
<accession>B7J828</accession>
<dbReference type="PaxDb" id="243159-AFE_1080"/>
<name>B7J828_ACIF2</name>
<dbReference type="PROSITE" id="PS51257">
    <property type="entry name" value="PROKAR_LIPOPROTEIN"/>
    <property type="match status" value="1"/>
</dbReference>
<evidence type="ECO:0000259" key="3">
    <source>
        <dbReference type="Pfam" id="PF23536"/>
    </source>
</evidence>
<feature type="chain" id="PRO_5002855405" evidence="2">
    <location>
        <begin position="25"/>
        <end position="390"/>
    </location>
</feature>
<sequence>MKRRTVVIALCGALGACVSSLADANAFVQGAQPAFPTSPVPMPPSPAFKSLGTIPSAPTPGGVTLPAQDQTAVEAEVRRAEAAANRPSQPADAGLPPQSFGRTPAAVPVTGYAGAGRLPAPLPSGGFVPPPAGASPQMISGYANNMGGEEEPPHMSMSAALKDGTMVRQQNIRVHSGKTYSIIVSGVAPNLIETPFRHPEMLVTNSKLATPIVHGQNLVVSTTPAFPVGVYVTGKNPHDPMISLTMIPKKIPPKNYRLIIPGFIPSVAPTVTGQRSGYAQRMVHLMRDAALKQVPENYRQSHKRLALPGPGGAFSWTWEFSWVGNRYRITAYSLKNTLVGPVNLMETNFYAPGVLSASVYPHHHLYPGEKTQVFVITKLTAAHGTLGGVS</sequence>
<organism evidence="4 5">
    <name type="scientific">Acidithiobacillus ferrooxidans (strain ATCC 23270 / DSM 14882 / CIP 104768 / NCIMB 8455)</name>
    <name type="common">Ferrobacillus ferrooxidans (strain ATCC 23270)</name>
    <dbReference type="NCBI Taxonomy" id="243159"/>
    <lineage>
        <taxon>Bacteria</taxon>
        <taxon>Pseudomonadati</taxon>
        <taxon>Pseudomonadota</taxon>
        <taxon>Acidithiobacillia</taxon>
        <taxon>Acidithiobacillales</taxon>
        <taxon>Acidithiobacillaceae</taxon>
        <taxon>Acidithiobacillus</taxon>
    </lineage>
</organism>
<reference evidence="4 5" key="1">
    <citation type="journal article" date="2008" name="BMC Genomics">
        <title>Acidithiobacillus ferrooxidans metabolism: from genome sequence to industrial applications.</title>
        <authorList>
            <person name="Valdes J."/>
            <person name="Pedroso I."/>
            <person name="Quatrini R."/>
            <person name="Dodson R.J."/>
            <person name="Tettelin H."/>
            <person name="Blake R.II."/>
            <person name="Eisen J.A."/>
            <person name="Holmes D.S."/>
        </authorList>
    </citation>
    <scope>NUCLEOTIDE SEQUENCE [LARGE SCALE GENOMIC DNA]</scope>
    <source>
        <strain evidence="5">ATCC 23270 / DSM 14882 / CIP 104768 / NCIMB 8455</strain>
    </source>
</reference>
<feature type="signal peptide" evidence="2">
    <location>
        <begin position="1"/>
        <end position="24"/>
    </location>
</feature>
<evidence type="ECO:0000256" key="2">
    <source>
        <dbReference type="SAM" id="SignalP"/>
    </source>
</evidence>
<keyword evidence="4" id="KW-0449">Lipoprotein</keyword>
<dbReference type="InterPro" id="IPR055397">
    <property type="entry name" value="TraK_C"/>
</dbReference>
<protein>
    <submittedName>
        <fullName evidence="4">TraK lipoprotein, putative</fullName>
    </submittedName>
</protein>
<gene>
    <name evidence="4" type="primary">traK</name>
    <name evidence="4" type="ordered locus">AFE_1080</name>
</gene>
<feature type="region of interest" description="Disordered" evidence="1">
    <location>
        <begin position="72"/>
        <end position="102"/>
    </location>
</feature>
<dbReference type="HOGENOM" id="CLU_711022_0_0_6"/>
<dbReference type="Proteomes" id="UP000001362">
    <property type="component" value="Chromosome"/>
</dbReference>
<evidence type="ECO:0000313" key="5">
    <source>
        <dbReference type="Proteomes" id="UP000001362"/>
    </source>
</evidence>
<dbReference type="GeneID" id="65280375"/>